<keyword evidence="4" id="KW-0808">Transferase</keyword>
<dbReference type="PANTHER" id="PTHR12526">
    <property type="entry name" value="GLYCOSYLTRANSFERASE"/>
    <property type="match status" value="1"/>
</dbReference>
<proteinExistence type="predicted"/>
<sequence>MRIWIVNHYAVPPEWGGITRHYELAQEWSEKEGADITLWLSSFHHNQRRFIHKQERDQIRSSSGFRLNWLWSFPHRRNDIRRIFNMMSFAFLFFWSGLMQRRPNWIFASTPHLLTPLAGWMLSRLKRCGFTLEVRDLWPDTLIRMNGLRHPVMIYMLRRLESFLYQKADKIIVLTEYQRRFLLQKGVDTERITLIPNGILVDTWKPDSSRIPEYRNKMGVSPHQFVALYAGAHGEANALEHVVRAGRYLPEDCALVLIGDGPEKEKLRRIKEEEGLHHVHFLDSVSKDEIYHYIHAADCGIISLQDNDIFRGARPNKLFDYMYAGKPIITTVSGEIQEIVEKNKVGIFSGAEDPSRLAQAILRIKQYSPEELEMVAEQGRRYIDQSADRSKLARVLYNELEWNESPRVKEMEQVKR</sequence>
<evidence type="ECO:0000259" key="2">
    <source>
        <dbReference type="Pfam" id="PF00534"/>
    </source>
</evidence>
<dbReference type="InterPro" id="IPR028098">
    <property type="entry name" value="Glyco_trans_4-like_N"/>
</dbReference>
<keyword evidence="1" id="KW-0472">Membrane</keyword>
<dbReference type="AlphaFoldDB" id="A0A7D3XK51"/>
<dbReference type="KEGG" id="kpul:GXN76_15320"/>
<evidence type="ECO:0000259" key="3">
    <source>
        <dbReference type="Pfam" id="PF13579"/>
    </source>
</evidence>
<evidence type="ECO:0000256" key="1">
    <source>
        <dbReference type="SAM" id="Phobius"/>
    </source>
</evidence>
<name>A0A7D3XK51_9BACL</name>
<gene>
    <name evidence="4" type="ORF">GXN76_15320</name>
</gene>
<dbReference type="Pfam" id="PF13579">
    <property type="entry name" value="Glyco_trans_4_4"/>
    <property type="match status" value="1"/>
</dbReference>
<accession>A0A7D3XK51</accession>
<dbReference type="SUPFAM" id="SSF53756">
    <property type="entry name" value="UDP-Glycosyltransferase/glycogen phosphorylase"/>
    <property type="match status" value="1"/>
</dbReference>
<feature type="domain" description="Glycosyltransferase subfamily 4-like N-terminal" evidence="3">
    <location>
        <begin position="16"/>
        <end position="198"/>
    </location>
</feature>
<protein>
    <submittedName>
        <fullName evidence="4">Glycosyltransferase family 4 protein</fullName>
    </submittedName>
</protein>
<dbReference type="Pfam" id="PF00534">
    <property type="entry name" value="Glycos_transf_1"/>
    <property type="match status" value="1"/>
</dbReference>
<feature type="transmembrane region" description="Helical" evidence="1">
    <location>
        <begin position="83"/>
        <end position="99"/>
    </location>
</feature>
<dbReference type="CDD" id="cd03794">
    <property type="entry name" value="GT4_WbuB-like"/>
    <property type="match status" value="1"/>
</dbReference>
<dbReference type="GO" id="GO:0016757">
    <property type="term" value="F:glycosyltransferase activity"/>
    <property type="evidence" value="ECO:0007669"/>
    <property type="project" value="InterPro"/>
</dbReference>
<dbReference type="RefSeq" id="WP_173224555.1">
    <property type="nucleotide sequence ID" value="NZ_CP048104.1"/>
</dbReference>
<evidence type="ECO:0000313" key="4">
    <source>
        <dbReference type="EMBL" id="QKG85684.1"/>
    </source>
</evidence>
<dbReference type="Gene3D" id="3.40.50.2000">
    <property type="entry name" value="Glycogen Phosphorylase B"/>
    <property type="match status" value="2"/>
</dbReference>
<evidence type="ECO:0000313" key="5">
    <source>
        <dbReference type="Proteomes" id="UP000503088"/>
    </source>
</evidence>
<feature type="domain" description="Glycosyl transferase family 1" evidence="2">
    <location>
        <begin position="212"/>
        <end position="380"/>
    </location>
</feature>
<keyword evidence="5" id="KW-1185">Reference proteome</keyword>
<dbReference type="InterPro" id="IPR001296">
    <property type="entry name" value="Glyco_trans_1"/>
</dbReference>
<organism evidence="4 5">
    <name type="scientific">Kroppenstedtia pulmonis</name>
    <dbReference type="NCBI Taxonomy" id="1380685"/>
    <lineage>
        <taxon>Bacteria</taxon>
        <taxon>Bacillati</taxon>
        <taxon>Bacillota</taxon>
        <taxon>Bacilli</taxon>
        <taxon>Bacillales</taxon>
        <taxon>Thermoactinomycetaceae</taxon>
        <taxon>Kroppenstedtia</taxon>
    </lineage>
</organism>
<dbReference type="EMBL" id="CP048104">
    <property type="protein sequence ID" value="QKG85684.1"/>
    <property type="molecule type" value="Genomic_DNA"/>
</dbReference>
<dbReference type="Proteomes" id="UP000503088">
    <property type="component" value="Chromosome"/>
</dbReference>
<keyword evidence="1" id="KW-1133">Transmembrane helix</keyword>
<keyword evidence="1" id="KW-0812">Transmembrane</keyword>
<dbReference type="PANTHER" id="PTHR12526:SF622">
    <property type="entry name" value="GLYCOSYLTRANSFERASE (GROUP I)"/>
    <property type="match status" value="1"/>
</dbReference>
<reference evidence="4 5" key="1">
    <citation type="submission" date="2020-01" db="EMBL/GenBank/DDBJ databases">
        <authorList>
            <person name="Gulvik C.A."/>
            <person name="Batra D.G."/>
        </authorList>
    </citation>
    <scope>NUCLEOTIDE SEQUENCE [LARGE SCALE GENOMIC DNA]</scope>
    <source>
        <strain evidence="4 5">W9323</strain>
    </source>
</reference>